<dbReference type="Proteomes" id="UP000233343">
    <property type="component" value="Unassembled WGS sequence"/>
</dbReference>
<protein>
    <recommendedName>
        <fullName evidence="8 9">Adenine deaminase</fullName>
        <shortName evidence="9">Adenase</shortName>
        <shortName evidence="9">Adenine aminase</shortName>
        <ecNumber evidence="3 9">3.5.4.2</ecNumber>
    </recommendedName>
</protein>
<keyword evidence="5 9" id="KW-0378">Hydrolase</keyword>
<comment type="catalytic activity">
    <reaction evidence="7 9">
        <text>adenine + H2O + H(+) = hypoxanthine + NH4(+)</text>
        <dbReference type="Rhea" id="RHEA:23688"/>
        <dbReference type="ChEBI" id="CHEBI:15377"/>
        <dbReference type="ChEBI" id="CHEBI:15378"/>
        <dbReference type="ChEBI" id="CHEBI:16708"/>
        <dbReference type="ChEBI" id="CHEBI:17368"/>
        <dbReference type="ChEBI" id="CHEBI:28938"/>
        <dbReference type="EC" id="3.5.4.2"/>
    </reaction>
</comment>
<feature type="domain" description="Urease alpha-subunit N-terminal" evidence="10">
    <location>
        <begin position="12"/>
        <end position="59"/>
    </location>
</feature>
<evidence type="ECO:0000313" key="13">
    <source>
        <dbReference type="EMBL" id="PKG29672.1"/>
    </source>
</evidence>
<dbReference type="GO" id="GO:0006146">
    <property type="term" value="P:adenine catabolic process"/>
    <property type="evidence" value="ECO:0007669"/>
    <property type="project" value="InterPro"/>
</dbReference>
<evidence type="ECO:0000256" key="6">
    <source>
        <dbReference type="ARBA" id="ARBA00023211"/>
    </source>
</evidence>
<reference evidence="13 14" key="1">
    <citation type="journal article" date="2010" name="Int. J. Syst. Evol. Microbiol.">
        <title>Bacillus horneckiae sp. nov., isolated from a spacecraft-assembly clean room.</title>
        <authorList>
            <person name="Vaishampayan P."/>
            <person name="Probst A."/>
            <person name="Krishnamurthi S."/>
            <person name="Ghosh S."/>
            <person name="Osman S."/>
            <person name="McDowall A."/>
            <person name="Ruckmani A."/>
            <person name="Mayilraj S."/>
            <person name="Venkateswaran K."/>
        </authorList>
    </citation>
    <scope>NUCLEOTIDE SEQUENCE [LARGE SCALE GENOMIC DNA]</scope>
    <source>
        <strain evidence="14">1PO1SC</strain>
    </source>
</reference>
<comment type="similarity">
    <text evidence="2 9">Belongs to the metallo-dependent hydrolases superfamily. Adenine deaminase family.</text>
</comment>
<dbReference type="HAMAP" id="MF_01518">
    <property type="entry name" value="Adenine_deamin"/>
    <property type="match status" value="1"/>
</dbReference>
<evidence type="ECO:0000313" key="14">
    <source>
        <dbReference type="Proteomes" id="UP000233343"/>
    </source>
</evidence>
<keyword evidence="6 9" id="KW-0464">Manganese</keyword>
<dbReference type="InterPro" id="IPR026912">
    <property type="entry name" value="Adenine_deam_C"/>
</dbReference>
<name>A0A2N0ZJI0_9BACI</name>
<feature type="domain" description="Amidohydrolase-related" evidence="11">
    <location>
        <begin position="65"/>
        <end position="347"/>
    </location>
</feature>
<dbReference type="SUPFAM" id="SSF51556">
    <property type="entry name" value="Metallo-dependent hydrolases"/>
    <property type="match status" value="1"/>
</dbReference>
<sequence>MNPIINRIHTASGKQPADLVIKNAQIVDVFSSEIITGDVAIKDGYIAGIGEYEGKETIDAKQKFLAPSFLDGHVHIESSMVTPPEFAKILLKHGVTGVICDPHEIANVVGSKGIQFMLEASENIPFDAYFMLPSCVPATTFENAGAALNAEDLSPFYNHPKVLGLAEVMNYPGVMNADADLLAKIEEARNRGKKVDGHAAGLSGKQLDVYMAAGIRTDHECTTAEEARERLQKGMYVMIREGTAAKELEKIIELVNDRNARRFLFVTDDRHLDDIINEGSIDYMIRAAIKAGMHPITAIQMGSLNTAECFGLTEQGAIAPGYKADFLLLDNLEQLAIHAVFKNGKCVVKNGELHSFPTVELNAKTKQLMGSVHIPTLTKDDFKILIQDVQANIIEVIPNSIVTKHVIEAVKTDDTHHFLTSPENDQLKLAVIERHHHTGNIGLGILKGLGLQAGAIATTVAHDSHNLIIAGVNDEDMLTAAKAIEELQGGLVVVKDGEVLAKLSLPIAGLMSEASYPEVNHELQNINSALVKIGAKTTFNPFLTLSFLALPVIPALKLTDIGLFDVNTFTHIPISHHSDS</sequence>
<dbReference type="GO" id="GO:0046872">
    <property type="term" value="F:metal ion binding"/>
    <property type="evidence" value="ECO:0007669"/>
    <property type="project" value="UniProtKB-KW"/>
</dbReference>
<dbReference type="SUPFAM" id="SSF51338">
    <property type="entry name" value="Composite domain of metallo-dependent hydrolases"/>
    <property type="match status" value="1"/>
</dbReference>
<comment type="cofactor">
    <cofactor evidence="1 9">
        <name>Mn(2+)</name>
        <dbReference type="ChEBI" id="CHEBI:29035"/>
    </cofactor>
</comment>
<dbReference type="AlphaFoldDB" id="A0A2N0ZJI0"/>
<dbReference type="PANTHER" id="PTHR11113">
    <property type="entry name" value="N-ACETYLGLUCOSAMINE-6-PHOSPHATE DEACETYLASE"/>
    <property type="match status" value="1"/>
</dbReference>
<dbReference type="FunFam" id="3.20.20.140:FF:000016">
    <property type="entry name" value="Adenine deaminase"/>
    <property type="match status" value="1"/>
</dbReference>
<dbReference type="Pfam" id="PF01979">
    <property type="entry name" value="Amidohydro_1"/>
    <property type="match status" value="1"/>
</dbReference>
<evidence type="ECO:0000256" key="3">
    <source>
        <dbReference type="ARBA" id="ARBA00012782"/>
    </source>
</evidence>
<comment type="caution">
    <text evidence="13">The sequence shown here is derived from an EMBL/GenBank/DDBJ whole genome shotgun (WGS) entry which is preliminary data.</text>
</comment>
<proteinExistence type="inferred from homology"/>
<dbReference type="Pfam" id="PF00449">
    <property type="entry name" value="Urease_alpha"/>
    <property type="match status" value="1"/>
</dbReference>
<evidence type="ECO:0000259" key="10">
    <source>
        <dbReference type="Pfam" id="PF00449"/>
    </source>
</evidence>
<keyword evidence="4" id="KW-0479">Metal-binding</keyword>
<dbReference type="InterPro" id="IPR011059">
    <property type="entry name" value="Metal-dep_hydrolase_composite"/>
</dbReference>
<dbReference type="InterPro" id="IPR006680">
    <property type="entry name" value="Amidohydro-rel"/>
</dbReference>
<evidence type="ECO:0000256" key="7">
    <source>
        <dbReference type="ARBA" id="ARBA00047720"/>
    </source>
</evidence>
<evidence type="ECO:0000256" key="8">
    <source>
        <dbReference type="ARBA" id="ARBA00069718"/>
    </source>
</evidence>
<dbReference type="EC" id="3.5.4.2" evidence="3 9"/>
<dbReference type="RefSeq" id="WP_066192774.1">
    <property type="nucleotide sequence ID" value="NZ_JARMMB010000020.1"/>
</dbReference>
<dbReference type="GO" id="GO:0000034">
    <property type="term" value="F:adenine deaminase activity"/>
    <property type="evidence" value="ECO:0007669"/>
    <property type="project" value="UniProtKB-UniRule"/>
</dbReference>
<dbReference type="InterPro" id="IPR006679">
    <property type="entry name" value="Adenine_deam"/>
</dbReference>
<evidence type="ECO:0000259" key="11">
    <source>
        <dbReference type="Pfam" id="PF01979"/>
    </source>
</evidence>
<organism evidence="13 14">
    <name type="scientific">Cytobacillus horneckiae</name>
    <dbReference type="NCBI Taxonomy" id="549687"/>
    <lineage>
        <taxon>Bacteria</taxon>
        <taxon>Bacillati</taxon>
        <taxon>Bacillota</taxon>
        <taxon>Bacilli</taxon>
        <taxon>Bacillales</taxon>
        <taxon>Bacillaceae</taxon>
        <taxon>Cytobacillus</taxon>
    </lineage>
</organism>
<keyword evidence="14" id="KW-1185">Reference proteome</keyword>
<dbReference type="CDD" id="cd01295">
    <property type="entry name" value="AdeC"/>
    <property type="match status" value="1"/>
</dbReference>
<dbReference type="InterPro" id="IPR011612">
    <property type="entry name" value="Urease_alpha_N_dom"/>
</dbReference>
<dbReference type="PANTHER" id="PTHR11113:SF2">
    <property type="entry name" value="ADENINE DEAMINASE"/>
    <property type="match status" value="1"/>
</dbReference>
<dbReference type="NCBIfam" id="TIGR01178">
    <property type="entry name" value="ade"/>
    <property type="match status" value="1"/>
</dbReference>
<evidence type="ECO:0000256" key="4">
    <source>
        <dbReference type="ARBA" id="ARBA00022723"/>
    </source>
</evidence>
<evidence type="ECO:0000256" key="9">
    <source>
        <dbReference type="HAMAP-Rule" id="MF_01518"/>
    </source>
</evidence>
<dbReference type="Pfam" id="PF13382">
    <property type="entry name" value="Adenine_deam_C"/>
    <property type="match status" value="1"/>
</dbReference>
<dbReference type="Gene3D" id="2.30.40.10">
    <property type="entry name" value="Urease, subunit C, domain 1"/>
    <property type="match status" value="1"/>
</dbReference>
<feature type="domain" description="Adenine deaminase C-terminal" evidence="12">
    <location>
        <begin position="401"/>
        <end position="569"/>
    </location>
</feature>
<evidence type="ECO:0000256" key="1">
    <source>
        <dbReference type="ARBA" id="ARBA00001936"/>
    </source>
</evidence>
<evidence type="ECO:0000256" key="2">
    <source>
        <dbReference type="ARBA" id="ARBA00006773"/>
    </source>
</evidence>
<dbReference type="InterPro" id="IPR032466">
    <property type="entry name" value="Metal_Hydrolase"/>
</dbReference>
<evidence type="ECO:0000256" key="5">
    <source>
        <dbReference type="ARBA" id="ARBA00022801"/>
    </source>
</evidence>
<evidence type="ECO:0000259" key="12">
    <source>
        <dbReference type="Pfam" id="PF13382"/>
    </source>
</evidence>
<accession>A0A2N0ZJI0</accession>
<gene>
    <name evidence="9 13" type="primary">ade</name>
    <name evidence="13" type="ORF">CWS20_07335</name>
</gene>
<dbReference type="Gene3D" id="3.20.20.140">
    <property type="entry name" value="Metal-dependent hydrolases"/>
    <property type="match status" value="1"/>
</dbReference>
<dbReference type="EMBL" id="PISD01000013">
    <property type="protein sequence ID" value="PKG29672.1"/>
    <property type="molecule type" value="Genomic_DNA"/>
</dbReference>